<feature type="non-terminal residue" evidence="3">
    <location>
        <position position="1"/>
    </location>
</feature>
<reference evidence="3" key="1">
    <citation type="submission" date="2015-08" db="EMBL/GenBank/DDBJ databases">
        <authorList>
            <person name="Babu N.S."/>
            <person name="Beckwith C.J."/>
            <person name="Beseler K.G."/>
            <person name="Brison A."/>
            <person name="Carone J.V."/>
            <person name="Caskin T.P."/>
            <person name="Diamond M."/>
            <person name="Durham M.E."/>
            <person name="Foxe J.M."/>
            <person name="Go M."/>
            <person name="Henderson B.A."/>
            <person name="Jones I.B."/>
            <person name="McGettigan J.A."/>
            <person name="Micheletti S.J."/>
            <person name="Nasrallah M.E."/>
            <person name="Ortiz D."/>
            <person name="Piller C.R."/>
            <person name="Privatt S.R."/>
            <person name="Schneider S.L."/>
            <person name="Sharp S."/>
            <person name="Smith T.C."/>
            <person name="Stanton J.D."/>
            <person name="Ullery H.E."/>
            <person name="Wilson R.J."/>
            <person name="Serrano M.G."/>
            <person name="Buck G."/>
            <person name="Lee V."/>
            <person name="Wang Y."/>
            <person name="Carvalho R."/>
            <person name="Voegtly L."/>
            <person name="Shi R."/>
            <person name="Duckworth R."/>
            <person name="Johnson A."/>
            <person name="Loviza R."/>
            <person name="Walstead R."/>
            <person name="Shah Z."/>
            <person name="Kiflezghi M."/>
            <person name="Wade K."/>
            <person name="Ball S.L."/>
            <person name="Bradley K.W."/>
            <person name="Asai D.J."/>
            <person name="Bowman C.A."/>
            <person name="Russell D.A."/>
            <person name="Pope W.H."/>
            <person name="Jacobs-Sera D."/>
            <person name="Hendrix R.W."/>
            <person name="Hatfull G.F."/>
        </authorList>
    </citation>
    <scope>NUCLEOTIDE SEQUENCE</scope>
</reference>
<organism evidence="3">
    <name type="scientific">Auxenochlorella protothecoides</name>
    <name type="common">Green microalga</name>
    <name type="synonym">Chlorella protothecoides</name>
    <dbReference type="NCBI Taxonomy" id="3075"/>
    <lineage>
        <taxon>Eukaryota</taxon>
        <taxon>Viridiplantae</taxon>
        <taxon>Chlorophyta</taxon>
        <taxon>core chlorophytes</taxon>
        <taxon>Trebouxiophyceae</taxon>
        <taxon>Chlorellales</taxon>
        <taxon>Chlorellaceae</taxon>
        <taxon>Auxenochlorella</taxon>
    </lineage>
</organism>
<dbReference type="PANTHER" id="PTHR31096:SF60">
    <property type="entry name" value="ACT DOMAIN-CONTAINING PROTEIN ACR12"/>
    <property type="match status" value="1"/>
</dbReference>
<keyword evidence="1" id="KW-0677">Repeat</keyword>
<dbReference type="InterPro" id="IPR045865">
    <property type="entry name" value="ACT-like_dom_sf"/>
</dbReference>
<dbReference type="CDD" id="cd04873">
    <property type="entry name" value="ACT_UUR-ACR-like"/>
    <property type="match status" value="2"/>
</dbReference>
<dbReference type="PROSITE" id="PS51671">
    <property type="entry name" value="ACT"/>
    <property type="match status" value="1"/>
</dbReference>
<proteinExistence type="predicted"/>
<dbReference type="EMBL" id="GDKF01002943">
    <property type="protein sequence ID" value="JAT75679.1"/>
    <property type="molecule type" value="Transcribed_RNA"/>
</dbReference>
<name>A0A1D2A8Y9_AUXPR</name>
<sequence>LLSSSIIPFVPRPLSLHCFRSELGGTMLASHTAAPATGGLAGRTVCAPACGVRRTGLVSRKAWAPTGFPSNPRPIVPRAAVTGNKGLNGAEDLAKEAKQVQENEVSDVVEVKIDNHSEPFATLVTINYGNKLGELLDTVAALKSLGLNITRAKLRSTGTHKFYITDAETSEKVVRSSRLEEIRLTILNNMLRYHPETSQQLAWGSPSAYSGMNAADDSSPLGVRNYGIKTQVEVREDKNGLTSKLLVNTLDRPGLLTDIVHILKDINLNVISAEVDTIGRNAFDIFQITYHGEPLPPPMCQLVVNSLQYYLSANEVEKSWAESY</sequence>
<feature type="domain" description="ACT" evidence="2">
    <location>
        <begin position="244"/>
        <end position="321"/>
    </location>
</feature>
<dbReference type="PANTHER" id="PTHR31096">
    <property type="entry name" value="ACT DOMAIN-CONTAINING PROTEIN ACR4-RELATED"/>
    <property type="match status" value="1"/>
</dbReference>
<protein>
    <recommendedName>
        <fullName evidence="2">ACT domain-containing protein</fullName>
    </recommendedName>
</protein>
<gene>
    <name evidence="3" type="ORF">g.37513</name>
</gene>
<evidence type="ECO:0000256" key="1">
    <source>
        <dbReference type="ARBA" id="ARBA00022737"/>
    </source>
</evidence>
<evidence type="ECO:0000313" key="3">
    <source>
        <dbReference type="EMBL" id="JAT75679.1"/>
    </source>
</evidence>
<evidence type="ECO:0000259" key="2">
    <source>
        <dbReference type="PROSITE" id="PS51671"/>
    </source>
</evidence>
<dbReference type="InterPro" id="IPR040217">
    <property type="entry name" value="ACR1-12"/>
</dbReference>
<dbReference type="SUPFAM" id="SSF55021">
    <property type="entry name" value="ACT-like"/>
    <property type="match status" value="1"/>
</dbReference>
<dbReference type="AlphaFoldDB" id="A0A1D2A8Y9"/>
<dbReference type="InterPro" id="IPR002912">
    <property type="entry name" value="ACT_dom"/>
</dbReference>
<accession>A0A1D2A8Y9</accession>